<keyword evidence="7" id="KW-1185">Reference proteome</keyword>
<gene>
    <name evidence="8" type="primary">NAC71</name>
</gene>
<evidence type="ECO:0000259" key="6">
    <source>
        <dbReference type="PROSITE" id="PS51005"/>
    </source>
</evidence>
<proteinExistence type="predicted"/>
<dbReference type="GO" id="GO:0003677">
    <property type="term" value="F:DNA binding"/>
    <property type="evidence" value="ECO:0007669"/>
    <property type="project" value="UniProtKB-KW"/>
</dbReference>
<name>A0A1S2Z6T7_CICAR</name>
<feature type="domain" description="NAC" evidence="6">
    <location>
        <begin position="14"/>
        <end position="173"/>
    </location>
</feature>
<dbReference type="PANTHER" id="PTHR31744:SF77">
    <property type="entry name" value="PROTEIN FEZ"/>
    <property type="match status" value="1"/>
</dbReference>
<dbReference type="InterPro" id="IPR003441">
    <property type="entry name" value="NAC-dom"/>
</dbReference>
<evidence type="ECO:0000256" key="1">
    <source>
        <dbReference type="ARBA" id="ARBA00004123"/>
    </source>
</evidence>
<comment type="subcellular location">
    <subcellularLocation>
        <location evidence="1">Nucleus</location>
    </subcellularLocation>
</comment>
<dbReference type="SUPFAM" id="SSF101941">
    <property type="entry name" value="NAC domain"/>
    <property type="match status" value="1"/>
</dbReference>
<protein>
    <submittedName>
        <fullName evidence="8">NAC domain-containing protein 94</fullName>
    </submittedName>
</protein>
<dbReference type="GO" id="GO:0006355">
    <property type="term" value="P:regulation of DNA-templated transcription"/>
    <property type="evidence" value="ECO:0007669"/>
    <property type="project" value="InterPro"/>
</dbReference>
<dbReference type="KEGG" id="cam:101491662"/>
<evidence type="ECO:0000313" key="7">
    <source>
        <dbReference type="Proteomes" id="UP000087171"/>
    </source>
</evidence>
<evidence type="ECO:0000256" key="5">
    <source>
        <dbReference type="ARBA" id="ARBA00023242"/>
    </source>
</evidence>
<sequence length="407" mass="45831">MEERNGGDKLDEVMLPGFRFHPTDEELVGFYLKRKIQQRPLAIELIKQLDIYKFDPWDLPKLASTGEKEWYFYCPRDRKYRNSARPNRVTRAGFWKATGTDRPIYSSEGSKCIGLKKSLVFYKGRAAKGVKTDWMMHEFRLPSLNDSSSSPKKYVDKTIPANESWAICRIFKKTNATAQRALSHSWVPPLLETSTSNLLTNDGNNNQFCSQNMMLLAKKPNFTSQFCATNNHNTTSSNTTLCPLNIPSYNNKPIIDPLIYTPLYKLPISNDQNLNNLSTHGLLFSSPLETSSTNCNKTSSMDVSSLLLGMSSSSFLEGATTSNYIGSLQDHYNNNNNNGYPIMANNINPNVNVAGVNDEELERERSIGFSYSMPFNVGDAWKSSLVWDTSSCTSDEPSGYSTTKCYT</sequence>
<dbReference type="InterPro" id="IPR036093">
    <property type="entry name" value="NAC_dom_sf"/>
</dbReference>
<dbReference type="GO" id="GO:0005634">
    <property type="term" value="C:nucleus"/>
    <property type="evidence" value="ECO:0007669"/>
    <property type="project" value="UniProtKB-SubCell"/>
</dbReference>
<keyword evidence="2" id="KW-0805">Transcription regulation</keyword>
<keyword evidence="4" id="KW-0804">Transcription</keyword>
<dbReference type="Pfam" id="PF02365">
    <property type="entry name" value="NAM"/>
    <property type="match status" value="1"/>
</dbReference>
<dbReference type="STRING" id="3827.A0A1S2Z6T7"/>
<evidence type="ECO:0000256" key="2">
    <source>
        <dbReference type="ARBA" id="ARBA00023015"/>
    </source>
</evidence>
<dbReference type="eggNOG" id="ENOG502QRAX">
    <property type="taxonomic scope" value="Eukaryota"/>
</dbReference>
<dbReference type="PROSITE" id="PS51005">
    <property type="entry name" value="NAC"/>
    <property type="match status" value="1"/>
</dbReference>
<evidence type="ECO:0000256" key="4">
    <source>
        <dbReference type="ARBA" id="ARBA00023163"/>
    </source>
</evidence>
<accession>A0A1S2Z6T7</accession>
<dbReference type="FunFam" id="2.170.150.80:FF:000007">
    <property type="entry name" value="NAC domain-containing protein 35"/>
    <property type="match status" value="1"/>
</dbReference>
<dbReference type="GeneID" id="101491662"/>
<dbReference type="RefSeq" id="XP_004516088.1">
    <property type="nucleotide sequence ID" value="XM_004516031.3"/>
</dbReference>
<dbReference type="PaxDb" id="3827-XP_004516088.1"/>
<dbReference type="Gene3D" id="2.170.150.80">
    <property type="entry name" value="NAC domain"/>
    <property type="match status" value="1"/>
</dbReference>
<evidence type="ECO:0000256" key="3">
    <source>
        <dbReference type="ARBA" id="ARBA00023125"/>
    </source>
</evidence>
<reference evidence="8" key="1">
    <citation type="submission" date="2025-08" db="UniProtKB">
        <authorList>
            <consortium name="RefSeq"/>
        </authorList>
    </citation>
    <scope>IDENTIFICATION</scope>
    <source>
        <tissue evidence="8">Etiolated seedlings</tissue>
    </source>
</reference>
<dbReference type="OrthoDB" id="1841925at2759"/>
<keyword evidence="3" id="KW-0238">DNA-binding</keyword>
<organism evidence="7 8">
    <name type="scientific">Cicer arietinum</name>
    <name type="common">Chickpea</name>
    <name type="synonym">Garbanzo</name>
    <dbReference type="NCBI Taxonomy" id="3827"/>
    <lineage>
        <taxon>Eukaryota</taxon>
        <taxon>Viridiplantae</taxon>
        <taxon>Streptophyta</taxon>
        <taxon>Embryophyta</taxon>
        <taxon>Tracheophyta</taxon>
        <taxon>Spermatophyta</taxon>
        <taxon>Magnoliopsida</taxon>
        <taxon>eudicotyledons</taxon>
        <taxon>Gunneridae</taxon>
        <taxon>Pentapetalae</taxon>
        <taxon>rosids</taxon>
        <taxon>fabids</taxon>
        <taxon>Fabales</taxon>
        <taxon>Fabaceae</taxon>
        <taxon>Papilionoideae</taxon>
        <taxon>50 kb inversion clade</taxon>
        <taxon>NPAAA clade</taxon>
        <taxon>Hologalegina</taxon>
        <taxon>IRL clade</taxon>
        <taxon>Cicereae</taxon>
        <taxon>Cicer</taxon>
    </lineage>
</organism>
<evidence type="ECO:0000313" key="8">
    <source>
        <dbReference type="RefSeq" id="XP_004516088.1"/>
    </source>
</evidence>
<dbReference type="GO" id="GO:0099402">
    <property type="term" value="P:plant organ development"/>
    <property type="evidence" value="ECO:0007669"/>
    <property type="project" value="UniProtKB-ARBA"/>
</dbReference>
<dbReference type="PANTHER" id="PTHR31744">
    <property type="entry name" value="PROTEIN CUP-SHAPED COTYLEDON 2-RELATED"/>
    <property type="match status" value="1"/>
</dbReference>
<keyword evidence="5" id="KW-0539">Nucleus</keyword>
<dbReference type="Proteomes" id="UP000087171">
    <property type="component" value="Unplaced"/>
</dbReference>
<dbReference type="AlphaFoldDB" id="A0A1S2Z6T7"/>